<gene>
    <name evidence="2" type="ORF">AU252_21225</name>
</gene>
<protein>
    <submittedName>
        <fullName evidence="2">Uncharacterized protein</fullName>
    </submittedName>
</protein>
<keyword evidence="1" id="KW-1133">Transmembrane helix</keyword>
<organism evidence="2">
    <name type="scientific">Pseudarthrobacter sulfonivorans</name>
    <dbReference type="NCBI Taxonomy" id="121292"/>
    <lineage>
        <taxon>Bacteria</taxon>
        <taxon>Bacillati</taxon>
        <taxon>Actinomycetota</taxon>
        <taxon>Actinomycetes</taxon>
        <taxon>Micrococcales</taxon>
        <taxon>Micrococcaceae</taxon>
        <taxon>Pseudarthrobacter</taxon>
    </lineage>
</organism>
<dbReference type="KEGG" id="psul:AU252_21225"/>
<evidence type="ECO:0000313" key="3">
    <source>
        <dbReference type="Proteomes" id="UP000065151"/>
    </source>
</evidence>
<proteinExistence type="predicted"/>
<feature type="transmembrane region" description="Helical" evidence="1">
    <location>
        <begin position="6"/>
        <end position="24"/>
    </location>
</feature>
<feature type="transmembrane region" description="Helical" evidence="1">
    <location>
        <begin position="209"/>
        <end position="242"/>
    </location>
</feature>
<dbReference type="RefSeq" id="WP_058932410.1">
    <property type="nucleotide sequence ID" value="NZ_CP013747.1"/>
</dbReference>
<feature type="transmembrane region" description="Helical" evidence="1">
    <location>
        <begin position="262"/>
        <end position="287"/>
    </location>
</feature>
<feature type="transmembrane region" description="Helical" evidence="1">
    <location>
        <begin position="173"/>
        <end position="197"/>
    </location>
</feature>
<feature type="transmembrane region" description="Helical" evidence="1">
    <location>
        <begin position="143"/>
        <end position="161"/>
    </location>
</feature>
<dbReference type="AlphaFoldDB" id="A0A0U3RDP8"/>
<feature type="transmembrane region" description="Helical" evidence="1">
    <location>
        <begin position="109"/>
        <end position="131"/>
    </location>
</feature>
<feature type="transmembrane region" description="Helical" evidence="1">
    <location>
        <begin position="51"/>
        <end position="71"/>
    </location>
</feature>
<evidence type="ECO:0000256" key="1">
    <source>
        <dbReference type="SAM" id="Phobius"/>
    </source>
</evidence>
<evidence type="ECO:0000313" key="2">
    <source>
        <dbReference type="EMBL" id="ALV43377.1"/>
    </source>
</evidence>
<keyword evidence="1" id="KW-0472">Membrane</keyword>
<dbReference type="EMBL" id="CP013747">
    <property type="protein sequence ID" value="ALV43377.1"/>
    <property type="molecule type" value="Genomic_DNA"/>
</dbReference>
<reference evidence="2 3" key="1">
    <citation type="submission" date="2015-12" db="EMBL/GenBank/DDBJ databases">
        <authorList>
            <person name="Shamseldin A."/>
            <person name="Moawad H."/>
            <person name="Abd El-Rahim W.M."/>
            <person name="Sadowsky M.J."/>
        </authorList>
    </citation>
    <scope>NUCLEOTIDE SEQUENCE [LARGE SCALE GENOMIC DNA]</scope>
    <source>
        <strain evidence="2 3">Ar51</strain>
    </source>
</reference>
<name>A0A0U3RDP8_9MICC</name>
<dbReference type="Proteomes" id="UP000065151">
    <property type="component" value="Chromosome"/>
</dbReference>
<accession>A0A0U3RDP8</accession>
<dbReference type="STRING" id="121292.AU252_21225"/>
<sequence>MTEVIVVASALLFLAGTWLIVIWGDKTIQPPVNDGAYPNRRAARSAAVRRYFWWANVGCFAALISGLLMAWPGGRLVIRILAETSPDSAQGRITDAQATVGLVTPDGTLALLLFAGMPTGFVAALIYLVIYRWLPSGRLSGPLAGLLGLIVFGTGVEPFRTDNVDFTLIRPGWLSVLLFTVLAVLQGAIVAAAAGWYSQRLPLPSRRAVPAYLPLLTAVLTTVVFPPAAVLILVGVLLVMAWPGVATGRHHGWVSRTYVWPGRALLGLAVLLALPAFITSVVSSCLFKRESHGNIRSAASEDPSRMTLFSCTPPRSNATLSRAA</sequence>
<keyword evidence="1" id="KW-0812">Transmembrane</keyword>